<keyword evidence="3" id="KW-0862">Zinc</keyword>
<reference evidence="7" key="1">
    <citation type="submission" date="2021-02" db="EMBL/GenBank/DDBJ databases">
        <authorList>
            <person name="Nowell W R."/>
        </authorList>
    </citation>
    <scope>NUCLEOTIDE SEQUENCE</scope>
</reference>
<dbReference type="PROSITE" id="PS50199">
    <property type="entry name" value="ZF_RANBP2_2"/>
    <property type="match status" value="2"/>
</dbReference>
<dbReference type="EMBL" id="CAJOBC010002670">
    <property type="protein sequence ID" value="CAF3745159.1"/>
    <property type="molecule type" value="Genomic_DNA"/>
</dbReference>
<feature type="domain" description="RanBP2-type" evidence="6">
    <location>
        <begin position="347"/>
        <end position="376"/>
    </location>
</feature>
<feature type="compositionally biased region" description="Basic residues" evidence="5">
    <location>
        <begin position="239"/>
        <end position="255"/>
    </location>
</feature>
<gene>
    <name evidence="7" type="ORF">GPM918_LOCUS12296</name>
    <name evidence="8" type="ORF">SRO942_LOCUS12297</name>
</gene>
<dbReference type="NCBIfam" id="TIGR02452">
    <property type="entry name" value="TIGR02452 family protein"/>
    <property type="match status" value="1"/>
</dbReference>
<feature type="region of interest" description="Disordered" evidence="5">
    <location>
        <begin position="1"/>
        <end position="476"/>
    </location>
</feature>
<evidence type="ECO:0000313" key="8">
    <source>
        <dbReference type="EMBL" id="CAF3745159.1"/>
    </source>
</evidence>
<feature type="compositionally biased region" description="Basic and acidic residues" evidence="5">
    <location>
        <begin position="296"/>
        <end position="339"/>
    </location>
</feature>
<feature type="compositionally biased region" description="Polar residues" evidence="5">
    <location>
        <begin position="340"/>
        <end position="361"/>
    </location>
</feature>
<evidence type="ECO:0000313" key="7">
    <source>
        <dbReference type="EMBL" id="CAF0972161.1"/>
    </source>
</evidence>
<dbReference type="InterPro" id="IPR012664">
    <property type="entry name" value="CHP02452"/>
</dbReference>
<evidence type="ECO:0000259" key="6">
    <source>
        <dbReference type="PROSITE" id="PS50199"/>
    </source>
</evidence>
<feature type="compositionally biased region" description="Low complexity" evidence="5">
    <location>
        <begin position="32"/>
        <end position="43"/>
    </location>
</feature>
<evidence type="ECO:0000256" key="3">
    <source>
        <dbReference type="ARBA" id="ARBA00022833"/>
    </source>
</evidence>
<feature type="compositionally biased region" description="Basic residues" evidence="5">
    <location>
        <begin position="59"/>
        <end position="77"/>
    </location>
</feature>
<dbReference type="Proteomes" id="UP000663829">
    <property type="component" value="Unassembled WGS sequence"/>
</dbReference>
<evidence type="ECO:0000256" key="4">
    <source>
        <dbReference type="PROSITE-ProRule" id="PRU00322"/>
    </source>
</evidence>
<feature type="compositionally biased region" description="Basic and acidic residues" evidence="5">
    <location>
        <begin position="140"/>
        <end position="187"/>
    </location>
</feature>
<name>A0A814ESW3_9BILA</name>
<feature type="compositionally biased region" description="Polar residues" evidence="5">
    <location>
        <begin position="80"/>
        <end position="104"/>
    </location>
</feature>
<feature type="domain" description="RanBP2-type" evidence="6">
    <location>
        <begin position="195"/>
        <end position="224"/>
    </location>
</feature>
<dbReference type="InterPro" id="IPR019261">
    <property type="entry name" value="PARG_cat_microbial"/>
</dbReference>
<organism evidence="7 9">
    <name type="scientific">Didymodactylos carnosus</name>
    <dbReference type="NCBI Taxonomy" id="1234261"/>
    <lineage>
        <taxon>Eukaryota</taxon>
        <taxon>Metazoa</taxon>
        <taxon>Spiralia</taxon>
        <taxon>Gnathifera</taxon>
        <taxon>Rotifera</taxon>
        <taxon>Eurotatoria</taxon>
        <taxon>Bdelloidea</taxon>
        <taxon>Philodinida</taxon>
        <taxon>Philodinidae</taxon>
        <taxon>Didymodactylos</taxon>
    </lineage>
</organism>
<accession>A0A814ESW3</accession>
<dbReference type="InterPro" id="IPR043472">
    <property type="entry name" value="Macro_dom-like"/>
</dbReference>
<dbReference type="EMBL" id="CAJNOQ010002670">
    <property type="protein sequence ID" value="CAF0972161.1"/>
    <property type="molecule type" value="Genomic_DNA"/>
</dbReference>
<feature type="compositionally biased region" description="Basic and acidic residues" evidence="5">
    <location>
        <begin position="262"/>
        <end position="278"/>
    </location>
</feature>
<evidence type="ECO:0000313" key="9">
    <source>
        <dbReference type="Proteomes" id="UP000663829"/>
    </source>
</evidence>
<keyword evidence="2 4" id="KW-0863">Zinc-finger</keyword>
<proteinExistence type="predicted"/>
<keyword evidence="1" id="KW-0479">Metal-binding</keyword>
<dbReference type="Gene3D" id="3.40.220.10">
    <property type="entry name" value="Leucine Aminopeptidase, subunit E, domain 1"/>
    <property type="match status" value="1"/>
</dbReference>
<protein>
    <recommendedName>
        <fullName evidence="6">RanBP2-type domain-containing protein</fullName>
    </recommendedName>
</protein>
<feature type="compositionally biased region" description="Basic and acidic residues" evidence="5">
    <location>
        <begin position="362"/>
        <end position="390"/>
    </location>
</feature>
<dbReference type="OrthoDB" id="9985428at2759"/>
<dbReference type="PROSITE" id="PS01358">
    <property type="entry name" value="ZF_RANBP2_1"/>
    <property type="match status" value="2"/>
</dbReference>
<evidence type="ECO:0000256" key="5">
    <source>
        <dbReference type="SAM" id="MobiDB-lite"/>
    </source>
</evidence>
<dbReference type="SMART" id="SM00547">
    <property type="entry name" value="ZnF_RBZ"/>
    <property type="match status" value="2"/>
</dbReference>
<dbReference type="Proteomes" id="UP000681722">
    <property type="component" value="Unassembled WGS sequence"/>
</dbReference>
<dbReference type="GO" id="GO:0008270">
    <property type="term" value="F:zinc ion binding"/>
    <property type="evidence" value="ECO:0007669"/>
    <property type="project" value="UniProtKB-KW"/>
</dbReference>
<feature type="compositionally biased region" description="Polar residues" evidence="5">
    <location>
        <begin position="279"/>
        <end position="288"/>
    </location>
</feature>
<feature type="compositionally biased region" description="Polar residues" evidence="5">
    <location>
        <begin position="188"/>
        <end position="209"/>
    </location>
</feature>
<evidence type="ECO:0000256" key="1">
    <source>
        <dbReference type="ARBA" id="ARBA00022723"/>
    </source>
</evidence>
<dbReference type="SUPFAM" id="SSF52949">
    <property type="entry name" value="Macro domain-like"/>
    <property type="match status" value="1"/>
</dbReference>
<dbReference type="PANTHER" id="PTHR35596">
    <property type="entry name" value="DUF2263 DOMAIN-CONTAINING PROTEIN"/>
    <property type="match status" value="1"/>
</dbReference>
<sequence length="1478" mass="171537">MPGSQPELTSDEETDKYEQRYGSKGSSTSAYSKTTPTTKSNKNGGPQAKERRSSSDRSKGHRPKQAQKQGQKHHSPKRQGYSSNEQKSRNRSYSRSPSATGSHRSASDKSDNDSYTSKSKDRHRYETRQQDRSSASSKPCPKDRSAHRDYSDDDSRDRRQSATPNKKEQHGSYSKKEQKDSSQERTSARSTYQLDKQDWTCSKCRSNNDSTDKDCYKCGEAKSIDDDRRNDRERESPRTRRHSREKKDHRRRSHSRSPSASDRSDNDSYTSKDRHRYETSQQGQSTASPRPYPTERSAHRDYSDDDSRDRRQTATPNKKEQHGSYSKKEKKDSSQERTSARSTYQLDKQDWTCSKCRSNNDSTDKDCYKCGEAKSIDDDRRNDRERESPRTRRHSREKKDHRRRSHSRSPSASDRSDNDSYTSKSKDRHRYETRQQDRSTASPRPHPTDRSAHRGDYDRSTQREKPPDQSDFNKNQSGKYYQMRTDFSSSIFSVSAESFEAYISKLPLENVNNEELENKIKYCLKERHREKIRDVKCNQELGVGIVSLRSKSQLDQFINILQSVTLDGKSRHEIQFAAKLQLTSYVVVNSKIPIDFTDALREGWKQGYKNIDIIKCEKHCVQFPNIFQIVSTVPKEMITTMLVRTFTINGGHTVTVYFGGECSFFEDLSHNTTKDSLEKVVIPLMPDGSVQNSSFYIEYNSEAASAVIVTCGRARKFVSIHSVDIDGEKVDQKAMLTCRLILEPWLENWHMSSIKNHTIFSGKVKQVTIGEGYAIVEISDESLFHQLSQVNTVEINGKQIEMKVFKPAQNPEHLEINALTWYETEMKEYENDIMSFVGNPQHRIFRYKWNPKPFLDQFQRYDDKNKNDNRSEIAPSECNKKRHLLRMTVMLNTIGIVNRDFYYVGDKKISIKTDELKTVVYNHQSKLKTGATKPFSEAIDTPYKETFVEVVNEDCLCCYQDLIKNSDEKKLSPVVLNMANADTPGGGYRRGDGAQEENLFRRSNYFRSLDVDLDPEKPTNRFCCNSDCKEESIGKKPKMYPMDEFGAIYTSGLTVFRNPEDQGYSFMSEPMYDVCAIPMAADPKVEIDKNGRLVPKDSIALRKKIENIFAIAYHQKHNCLVLSALGCGAFKNPPKHVALIFKSVIEQYAGFFKSIHFAIIDDHNAGRRHNREGNYDPFKEILHNMRVKSSTHKMNDMMIGPYRILKEIPGKELTLSDIRICYLQPCDHGGKCQNIRDDQHRRKYSHPPLCPLTEIDKCPVNDADHKYWFRHRSECKFRGECKLVNTDEIHARELEHPPFCRDREHCKNMNRDHLEDFRHLPLCEGGEQCRDYRIGTPNHCGKYRHCTPMCDGYYFCSLFHNENHMMERNHPFLLPCPFTPFHCQHYTLLSESHNIKSLPASVQNHCLQFSHVCRFGRRCHKPSDVHWRTTIHVAREVCEEGDRCSRKNKEDHLNSMTHPDMNDIRRLCKSRQRMSRST</sequence>
<keyword evidence="9" id="KW-1185">Reference proteome</keyword>
<feature type="compositionally biased region" description="Basic and acidic residues" evidence="5">
    <location>
        <begin position="446"/>
        <end position="468"/>
    </location>
</feature>
<feature type="compositionally biased region" description="Basic and acidic residues" evidence="5">
    <location>
        <begin position="210"/>
        <end position="238"/>
    </location>
</feature>
<feature type="compositionally biased region" description="Basic residues" evidence="5">
    <location>
        <begin position="391"/>
        <end position="407"/>
    </location>
</feature>
<dbReference type="PANTHER" id="PTHR35596:SF1">
    <property type="entry name" value="MICROBIAL-TYPE PARG CATALYTIC DOMAIN-CONTAINING PROTEIN"/>
    <property type="match status" value="1"/>
</dbReference>
<dbReference type="Pfam" id="PF10021">
    <property type="entry name" value="PARG_cat_microb"/>
    <property type="match status" value="1"/>
</dbReference>
<comment type="caution">
    <text evidence="7">The sequence shown here is derived from an EMBL/GenBank/DDBJ whole genome shotgun (WGS) entry which is preliminary data.</text>
</comment>
<evidence type="ECO:0000256" key="2">
    <source>
        <dbReference type="ARBA" id="ARBA00022771"/>
    </source>
</evidence>
<feature type="compositionally biased region" description="Basic and acidic residues" evidence="5">
    <location>
        <begin position="48"/>
        <end position="58"/>
    </location>
</feature>
<dbReference type="InterPro" id="IPR001876">
    <property type="entry name" value="Znf_RanBP2"/>
</dbReference>